<sequence length="105" mass="11114">MRVPSTSRYDRAASSRAMPCRKQDETIRSIAAPMIRFVYAGYLAFALFLLYPMVQGAVTTSTACLRSALPGNGAVAAARPASDAHAHDCVLGSRGDAPTARLAAR</sequence>
<keyword evidence="1" id="KW-0472">Membrane</keyword>
<proteinExistence type="predicted"/>
<evidence type="ECO:0000313" key="2">
    <source>
        <dbReference type="EMBL" id="MBU9359147.1"/>
    </source>
</evidence>
<gene>
    <name evidence="2" type="ORF">KTE52_22685</name>
</gene>
<keyword evidence="1" id="KW-1133">Transmembrane helix</keyword>
<protein>
    <submittedName>
        <fullName evidence="2">Uncharacterized protein</fullName>
    </submittedName>
</protein>
<feature type="transmembrane region" description="Helical" evidence="1">
    <location>
        <begin position="37"/>
        <end position="54"/>
    </location>
</feature>
<evidence type="ECO:0000256" key="1">
    <source>
        <dbReference type="SAM" id="Phobius"/>
    </source>
</evidence>
<dbReference type="RefSeq" id="WP_217077932.1">
    <property type="nucleotide sequence ID" value="NZ_CAJHCY010000006.1"/>
</dbReference>
<organism evidence="2 3">
    <name type="scientific">Burkholderia multivorans</name>
    <dbReference type="NCBI Taxonomy" id="87883"/>
    <lineage>
        <taxon>Bacteria</taxon>
        <taxon>Pseudomonadati</taxon>
        <taxon>Pseudomonadota</taxon>
        <taxon>Betaproteobacteria</taxon>
        <taxon>Burkholderiales</taxon>
        <taxon>Burkholderiaceae</taxon>
        <taxon>Burkholderia</taxon>
        <taxon>Burkholderia cepacia complex</taxon>
    </lineage>
</organism>
<dbReference type="Proteomes" id="UP001196915">
    <property type="component" value="Unassembled WGS sequence"/>
</dbReference>
<comment type="caution">
    <text evidence="2">The sequence shown here is derived from an EMBL/GenBank/DDBJ whole genome shotgun (WGS) entry which is preliminary data.</text>
</comment>
<reference evidence="2" key="1">
    <citation type="submission" date="2021-06" db="EMBL/GenBank/DDBJ databases">
        <title>A collection of bacterial strains from the Burkholderia cepacia Research Laboratory and Repository.</title>
        <authorList>
            <person name="Lipuma J."/>
            <person name="Spilker T."/>
        </authorList>
    </citation>
    <scope>NUCLEOTIDE SEQUENCE</scope>
    <source>
        <strain evidence="2">AU37435</strain>
    </source>
</reference>
<keyword evidence="1" id="KW-0812">Transmembrane</keyword>
<evidence type="ECO:0000313" key="3">
    <source>
        <dbReference type="Proteomes" id="UP001196915"/>
    </source>
</evidence>
<accession>A0AAP2MR78</accession>
<dbReference type="AlphaFoldDB" id="A0AAP2MR78"/>
<name>A0AAP2MR78_9BURK</name>
<dbReference type="EMBL" id="JAHPMX010000014">
    <property type="protein sequence ID" value="MBU9359147.1"/>
    <property type="molecule type" value="Genomic_DNA"/>
</dbReference>